<evidence type="ECO:0000313" key="2">
    <source>
        <dbReference type="Proteomes" id="UP000656881"/>
    </source>
</evidence>
<comment type="caution">
    <text evidence="1">The sequence shown here is derived from an EMBL/GenBank/DDBJ whole genome shotgun (WGS) entry which is preliminary data.</text>
</comment>
<dbReference type="EMBL" id="BMNG01000013">
    <property type="protein sequence ID" value="GGO52299.1"/>
    <property type="molecule type" value="Genomic_DNA"/>
</dbReference>
<sequence length="81" mass="8733">MTPRTRTNLPPHLATIPAGFNAWLLDCAPVAYCGVCAALWQQRAEAISRDDLGAAVKASTEIRDHASGAHDDRAVDRECLC</sequence>
<name>A0ABQ2MJ51_9ACTN</name>
<organism evidence="1 2">
    <name type="scientific">Streptomyces lasiicapitis</name>
    <dbReference type="NCBI Taxonomy" id="1923961"/>
    <lineage>
        <taxon>Bacteria</taxon>
        <taxon>Bacillati</taxon>
        <taxon>Actinomycetota</taxon>
        <taxon>Actinomycetes</taxon>
        <taxon>Kitasatosporales</taxon>
        <taxon>Streptomycetaceae</taxon>
        <taxon>Streptomyces</taxon>
    </lineage>
</organism>
<accession>A0ABQ2MJ51</accession>
<dbReference type="Proteomes" id="UP000656881">
    <property type="component" value="Unassembled WGS sequence"/>
</dbReference>
<keyword evidence="2" id="KW-1185">Reference proteome</keyword>
<protein>
    <submittedName>
        <fullName evidence="1">Uncharacterized protein</fullName>
    </submittedName>
</protein>
<gene>
    <name evidence="1" type="ORF">GCM10012286_57000</name>
</gene>
<evidence type="ECO:0000313" key="1">
    <source>
        <dbReference type="EMBL" id="GGO52299.1"/>
    </source>
</evidence>
<reference evidence="2" key="1">
    <citation type="journal article" date="2019" name="Int. J. Syst. Evol. Microbiol.">
        <title>The Global Catalogue of Microorganisms (GCM) 10K type strain sequencing project: providing services to taxonomists for standard genome sequencing and annotation.</title>
        <authorList>
            <consortium name="The Broad Institute Genomics Platform"/>
            <consortium name="The Broad Institute Genome Sequencing Center for Infectious Disease"/>
            <person name="Wu L."/>
            <person name="Ma J."/>
        </authorList>
    </citation>
    <scope>NUCLEOTIDE SEQUENCE [LARGE SCALE GENOMIC DNA]</scope>
    <source>
        <strain evidence="2">CGMCC 4.7349</strain>
    </source>
</reference>
<proteinExistence type="predicted"/>